<dbReference type="AlphaFoldDB" id="A0A8J5IUY3"/>
<keyword evidence="3" id="KW-1185">Reference proteome</keyword>
<sequence length="193" mass="21348">RFKPSPDSPAPACAQGLEDPEQNGHIVAEPAAADVGTMIRTSVEDSTAQEDEQNDPYNNAHDDGHVESEPITEVQTNTNKDERVRAELSIKSLEVCLQKTPSFGAADGFKDFRFFRFGRTPKITAYIKKKLPRGLLLDASQVARILPMSVIRNCNAKVYALQNKTNRILQKKISPLKSLGLEFFRHGAPGHCC</sequence>
<comment type="caution">
    <text evidence="2">The sequence shown here is derived from an EMBL/GenBank/DDBJ whole genome shotgun (WGS) entry which is preliminary data.</text>
</comment>
<dbReference type="Proteomes" id="UP000709295">
    <property type="component" value="Unassembled WGS sequence"/>
</dbReference>
<accession>A0A8J5IUY3</accession>
<evidence type="ECO:0000256" key="1">
    <source>
        <dbReference type="SAM" id="MobiDB-lite"/>
    </source>
</evidence>
<name>A0A8J5IUY3_9STRA</name>
<evidence type="ECO:0000313" key="3">
    <source>
        <dbReference type="Proteomes" id="UP000709295"/>
    </source>
</evidence>
<feature type="non-terminal residue" evidence="2">
    <location>
        <position position="193"/>
    </location>
</feature>
<evidence type="ECO:0000313" key="2">
    <source>
        <dbReference type="EMBL" id="KAG6975629.1"/>
    </source>
</evidence>
<reference evidence="2" key="1">
    <citation type="submission" date="2021-01" db="EMBL/GenBank/DDBJ databases">
        <title>Phytophthora aleatoria, a newly-described species from Pinus radiata is distinct from Phytophthora cactorum isolates based on comparative genomics.</title>
        <authorList>
            <person name="Mcdougal R."/>
            <person name="Panda P."/>
            <person name="Williams N."/>
            <person name="Studholme D.J."/>
        </authorList>
    </citation>
    <scope>NUCLEOTIDE SEQUENCE</scope>
    <source>
        <strain evidence="2">NZFS 4037</strain>
    </source>
</reference>
<feature type="region of interest" description="Disordered" evidence="1">
    <location>
        <begin position="1"/>
        <end position="79"/>
    </location>
</feature>
<protein>
    <submittedName>
        <fullName evidence="2">Uncharacterized protein</fullName>
    </submittedName>
</protein>
<proteinExistence type="predicted"/>
<gene>
    <name evidence="2" type="ORF">JG688_00002174</name>
</gene>
<organism evidence="2 3">
    <name type="scientific">Phytophthora aleatoria</name>
    <dbReference type="NCBI Taxonomy" id="2496075"/>
    <lineage>
        <taxon>Eukaryota</taxon>
        <taxon>Sar</taxon>
        <taxon>Stramenopiles</taxon>
        <taxon>Oomycota</taxon>
        <taxon>Peronosporomycetes</taxon>
        <taxon>Peronosporales</taxon>
        <taxon>Peronosporaceae</taxon>
        <taxon>Phytophthora</taxon>
    </lineage>
</organism>
<dbReference type="EMBL" id="JAENGY010000055">
    <property type="protein sequence ID" value="KAG6975629.1"/>
    <property type="molecule type" value="Genomic_DNA"/>
</dbReference>